<evidence type="ECO:0000256" key="1">
    <source>
        <dbReference type="ARBA" id="ARBA00022857"/>
    </source>
</evidence>
<dbReference type="Pfam" id="PF08240">
    <property type="entry name" value="ADH_N"/>
    <property type="match status" value="1"/>
</dbReference>
<name>A0ABW3MFY6_9PSEU</name>
<keyword evidence="1" id="KW-0521">NADP</keyword>
<evidence type="ECO:0000313" key="3">
    <source>
        <dbReference type="EMBL" id="MFD1048988.1"/>
    </source>
</evidence>
<dbReference type="Gene3D" id="3.90.180.10">
    <property type="entry name" value="Medium-chain alcohol dehydrogenases, catalytic domain"/>
    <property type="match status" value="1"/>
</dbReference>
<dbReference type="PANTHER" id="PTHR44154:SF1">
    <property type="entry name" value="QUINONE OXIDOREDUCTASE"/>
    <property type="match status" value="1"/>
</dbReference>
<gene>
    <name evidence="3" type="ORF">ACFQ1S_27350</name>
</gene>
<proteinExistence type="predicted"/>
<keyword evidence="4" id="KW-1185">Reference proteome</keyword>
<evidence type="ECO:0000259" key="2">
    <source>
        <dbReference type="Pfam" id="PF08240"/>
    </source>
</evidence>
<dbReference type="EMBL" id="JBHTIS010001908">
    <property type="protein sequence ID" value="MFD1048988.1"/>
    <property type="molecule type" value="Genomic_DNA"/>
</dbReference>
<protein>
    <submittedName>
        <fullName evidence="3">Alcohol dehydrogenase catalytic domain-containing protein</fullName>
    </submittedName>
</protein>
<dbReference type="InterPro" id="IPR051603">
    <property type="entry name" value="Zinc-ADH_QOR/CCCR"/>
</dbReference>
<comment type="caution">
    <text evidence="3">The sequence shown here is derived from an EMBL/GenBank/DDBJ whole genome shotgun (WGS) entry which is preliminary data.</text>
</comment>
<sequence>MRAVQITEFGGPEVLNVTEVPEPVPGEGQVLVTVSRAGVNYADTHQVENSYLSAADLPMIPGGEVVGTTP</sequence>
<evidence type="ECO:0000313" key="4">
    <source>
        <dbReference type="Proteomes" id="UP001597045"/>
    </source>
</evidence>
<feature type="domain" description="Alcohol dehydrogenase-like N-terminal" evidence="2">
    <location>
        <begin position="26"/>
        <end position="68"/>
    </location>
</feature>
<reference evidence="4" key="1">
    <citation type="journal article" date="2019" name="Int. J. Syst. Evol. Microbiol.">
        <title>The Global Catalogue of Microorganisms (GCM) 10K type strain sequencing project: providing services to taxonomists for standard genome sequencing and annotation.</title>
        <authorList>
            <consortium name="The Broad Institute Genomics Platform"/>
            <consortium name="The Broad Institute Genome Sequencing Center for Infectious Disease"/>
            <person name="Wu L."/>
            <person name="Ma J."/>
        </authorList>
    </citation>
    <scope>NUCLEOTIDE SEQUENCE [LARGE SCALE GENOMIC DNA]</scope>
    <source>
        <strain evidence="4">JCM 31486</strain>
    </source>
</reference>
<dbReference type="InterPro" id="IPR011032">
    <property type="entry name" value="GroES-like_sf"/>
</dbReference>
<organism evidence="3 4">
    <name type="scientific">Kibdelosporangium lantanae</name>
    <dbReference type="NCBI Taxonomy" id="1497396"/>
    <lineage>
        <taxon>Bacteria</taxon>
        <taxon>Bacillati</taxon>
        <taxon>Actinomycetota</taxon>
        <taxon>Actinomycetes</taxon>
        <taxon>Pseudonocardiales</taxon>
        <taxon>Pseudonocardiaceae</taxon>
        <taxon>Kibdelosporangium</taxon>
    </lineage>
</organism>
<accession>A0ABW3MFY6</accession>
<dbReference type="PANTHER" id="PTHR44154">
    <property type="entry name" value="QUINONE OXIDOREDUCTASE"/>
    <property type="match status" value="1"/>
</dbReference>
<dbReference type="InterPro" id="IPR013154">
    <property type="entry name" value="ADH-like_N"/>
</dbReference>
<dbReference type="Proteomes" id="UP001597045">
    <property type="component" value="Unassembled WGS sequence"/>
</dbReference>
<dbReference type="SUPFAM" id="SSF50129">
    <property type="entry name" value="GroES-like"/>
    <property type="match status" value="1"/>
</dbReference>
<feature type="non-terminal residue" evidence="3">
    <location>
        <position position="70"/>
    </location>
</feature>